<organism evidence="1 2">
    <name type="scientific">Portunus trituberculatus</name>
    <name type="common">Swimming crab</name>
    <name type="synonym">Neptunus trituberculatus</name>
    <dbReference type="NCBI Taxonomy" id="210409"/>
    <lineage>
        <taxon>Eukaryota</taxon>
        <taxon>Metazoa</taxon>
        <taxon>Ecdysozoa</taxon>
        <taxon>Arthropoda</taxon>
        <taxon>Crustacea</taxon>
        <taxon>Multicrustacea</taxon>
        <taxon>Malacostraca</taxon>
        <taxon>Eumalacostraca</taxon>
        <taxon>Eucarida</taxon>
        <taxon>Decapoda</taxon>
        <taxon>Pleocyemata</taxon>
        <taxon>Brachyura</taxon>
        <taxon>Eubrachyura</taxon>
        <taxon>Portunoidea</taxon>
        <taxon>Portunidae</taxon>
        <taxon>Portuninae</taxon>
        <taxon>Portunus</taxon>
    </lineage>
</organism>
<evidence type="ECO:0000313" key="2">
    <source>
        <dbReference type="Proteomes" id="UP000324222"/>
    </source>
</evidence>
<proteinExistence type="predicted"/>
<dbReference type="Proteomes" id="UP000324222">
    <property type="component" value="Unassembled WGS sequence"/>
</dbReference>
<dbReference type="AlphaFoldDB" id="A0A5B7CPS2"/>
<protein>
    <submittedName>
        <fullName evidence="1">Uncharacterized protein</fullName>
    </submittedName>
</protein>
<reference evidence="1 2" key="1">
    <citation type="submission" date="2019-05" db="EMBL/GenBank/DDBJ databases">
        <title>Another draft genome of Portunus trituberculatus and its Hox gene families provides insights of decapod evolution.</title>
        <authorList>
            <person name="Jeong J.-H."/>
            <person name="Song I."/>
            <person name="Kim S."/>
            <person name="Choi T."/>
            <person name="Kim D."/>
            <person name="Ryu S."/>
            <person name="Kim W."/>
        </authorList>
    </citation>
    <scope>NUCLEOTIDE SEQUENCE [LARGE SCALE GENOMIC DNA]</scope>
    <source>
        <tissue evidence="1">Muscle</tissue>
    </source>
</reference>
<name>A0A5B7CPS2_PORTR</name>
<dbReference type="EMBL" id="VSRR010000130">
    <property type="protein sequence ID" value="MPC10791.1"/>
    <property type="molecule type" value="Genomic_DNA"/>
</dbReference>
<comment type="caution">
    <text evidence="1">The sequence shown here is derived from an EMBL/GenBank/DDBJ whole genome shotgun (WGS) entry which is preliminary data.</text>
</comment>
<sequence length="135" mass="14789">MEVSEIRSYCQYDVDGLLLRNRSGNVATQPEAEFLLGKGGSQVTTHRLIDPLHFSSGHHNGKTRTLPHLTQYSAAISQEAMKSNYDCKVFSHSASLHSYNAASTPQVTIQHGKTLKEEVKTPSDPTINTCTGKTS</sequence>
<keyword evidence="2" id="KW-1185">Reference proteome</keyword>
<accession>A0A5B7CPS2</accession>
<gene>
    <name evidence="1" type="ORF">E2C01_003431</name>
</gene>
<evidence type="ECO:0000313" key="1">
    <source>
        <dbReference type="EMBL" id="MPC10791.1"/>
    </source>
</evidence>